<gene>
    <name evidence="2" type="primary">Contig6415.g6862</name>
    <name evidence="2" type="ORF">STYLEM_11315</name>
</gene>
<name>A0A078AIY3_STYLE</name>
<feature type="compositionally biased region" description="Polar residues" evidence="1">
    <location>
        <begin position="247"/>
        <end position="268"/>
    </location>
</feature>
<reference evidence="2 3" key="1">
    <citation type="submission" date="2014-06" db="EMBL/GenBank/DDBJ databases">
        <authorList>
            <person name="Swart Estienne"/>
        </authorList>
    </citation>
    <scope>NUCLEOTIDE SEQUENCE [LARGE SCALE GENOMIC DNA]</scope>
    <source>
        <strain evidence="2 3">130c</strain>
    </source>
</reference>
<proteinExistence type="predicted"/>
<dbReference type="AlphaFoldDB" id="A0A078AIY3"/>
<protein>
    <submittedName>
        <fullName evidence="2">Uncharacterized protein</fullName>
    </submittedName>
</protein>
<evidence type="ECO:0000313" key="2">
    <source>
        <dbReference type="EMBL" id="CDW82285.1"/>
    </source>
</evidence>
<dbReference type="Proteomes" id="UP000039865">
    <property type="component" value="Unassembled WGS sequence"/>
</dbReference>
<sequence length="576" mass="67370">MSPEYRYSDQPINQQSLKNKKTNMGNLMQSKLDFYKSKQLLRKRSFLNSTSFKFQNALETLPGQNSAANPNQVINNPYSNIYQNAKNQNQKTFQPEQKPANCVNNSNVKNSINTKEVQPSDLQTFKRRRQNLLGNQGQSNSTKKLIGLKESYLNGNECSVIFEADDESNISVLPEKSKITYQKVADEQEIPDQTVDEGNNQQNLEKGDEIPLMNDQSQIQNQLITQQEQQEQFRQLEVNEDNGENLQAINNQDSKNNDSVGRFESQQKVGEKENIEYNNHDEEEEKSQAQQRQSFLQQIKESLSQDMRNSNQQRAMSSRLRKRDEKLLIKLKHRQLDEYQKHANNQLLILKYTSNSDQQQLQSKSVFKIKELYIKAISDKPRRANGQKQCTICDYQAQYSYIIYRHMAKHVEVSDQSLNFQKRPKNQSSTEIMHRCRICKIKFSDKKAPIRLIRHVAECSLKHNKKVTLQHMLDFIQLDYPILHGRKTQAGISEVLKKNKKQYKQTIENIEIFRGTIPMAHNYIGYKEYIIDNDKQLEKYMRNAKKKSNIEDDIYCPEGLKIEIETDLSYLNEINE</sequence>
<evidence type="ECO:0000313" key="3">
    <source>
        <dbReference type="Proteomes" id="UP000039865"/>
    </source>
</evidence>
<accession>A0A078AIY3</accession>
<evidence type="ECO:0000256" key="1">
    <source>
        <dbReference type="SAM" id="MobiDB-lite"/>
    </source>
</evidence>
<keyword evidence="3" id="KW-1185">Reference proteome</keyword>
<feature type="region of interest" description="Disordered" evidence="1">
    <location>
        <begin position="247"/>
        <end position="272"/>
    </location>
</feature>
<dbReference type="InParanoid" id="A0A078AIY3"/>
<dbReference type="EMBL" id="CCKQ01010767">
    <property type="protein sequence ID" value="CDW82285.1"/>
    <property type="molecule type" value="Genomic_DNA"/>
</dbReference>
<organism evidence="2 3">
    <name type="scientific">Stylonychia lemnae</name>
    <name type="common">Ciliate</name>
    <dbReference type="NCBI Taxonomy" id="5949"/>
    <lineage>
        <taxon>Eukaryota</taxon>
        <taxon>Sar</taxon>
        <taxon>Alveolata</taxon>
        <taxon>Ciliophora</taxon>
        <taxon>Intramacronucleata</taxon>
        <taxon>Spirotrichea</taxon>
        <taxon>Stichotrichia</taxon>
        <taxon>Sporadotrichida</taxon>
        <taxon>Oxytrichidae</taxon>
        <taxon>Stylonychinae</taxon>
        <taxon>Stylonychia</taxon>
    </lineage>
</organism>